<organism evidence="4 5">
    <name type="scientific">Gemmobacter aquatilis</name>
    <dbReference type="NCBI Taxonomy" id="933059"/>
    <lineage>
        <taxon>Bacteria</taxon>
        <taxon>Pseudomonadati</taxon>
        <taxon>Pseudomonadota</taxon>
        <taxon>Alphaproteobacteria</taxon>
        <taxon>Rhodobacterales</taxon>
        <taxon>Paracoccaceae</taxon>
        <taxon>Gemmobacter</taxon>
    </lineage>
</organism>
<protein>
    <submittedName>
        <fullName evidence="4">Transcriptional regulator, RpiR family</fullName>
    </submittedName>
</protein>
<evidence type="ECO:0000259" key="3">
    <source>
        <dbReference type="PROSITE" id="PS51071"/>
    </source>
</evidence>
<dbReference type="InterPro" id="IPR050555">
    <property type="entry name" value="Bact_Solute-Bind_Prot2"/>
</dbReference>
<dbReference type="PANTHER" id="PTHR30036">
    <property type="entry name" value="D-XYLOSE-BINDING PERIPLASMIC PROTEIN"/>
    <property type="match status" value="1"/>
</dbReference>
<name>A0A1H7Y7V2_9RHOB</name>
<dbReference type="Gene3D" id="3.40.50.2300">
    <property type="match status" value="2"/>
</dbReference>
<comment type="similarity">
    <text evidence="2">Belongs to the bacterial solute-binding protein 2 family.</text>
</comment>
<dbReference type="PROSITE" id="PS51071">
    <property type="entry name" value="HTH_RPIR"/>
    <property type="match status" value="1"/>
</dbReference>
<reference evidence="4 5" key="1">
    <citation type="submission" date="2016-10" db="EMBL/GenBank/DDBJ databases">
        <authorList>
            <person name="de Groot N.N."/>
        </authorList>
    </citation>
    <scope>NUCLEOTIDE SEQUENCE [LARGE SCALE GENOMIC DNA]</scope>
    <source>
        <strain evidence="4 5">DSM 3857</strain>
    </source>
</reference>
<dbReference type="Proteomes" id="UP000198761">
    <property type="component" value="Unassembled WGS sequence"/>
</dbReference>
<evidence type="ECO:0000256" key="1">
    <source>
        <dbReference type="ARBA" id="ARBA00004418"/>
    </source>
</evidence>
<dbReference type="GO" id="GO:0003700">
    <property type="term" value="F:DNA-binding transcription factor activity"/>
    <property type="evidence" value="ECO:0007669"/>
    <property type="project" value="InterPro"/>
</dbReference>
<dbReference type="STRING" id="933059.SAMN04488103_10175"/>
<dbReference type="CDD" id="cd06307">
    <property type="entry name" value="PBP1_sugar_binding"/>
    <property type="match status" value="1"/>
</dbReference>
<gene>
    <name evidence="4" type="ORF">SAMN04488103_10175</name>
</gene>
<evidence type="ECO:0000313" key="4">
    <source>
        <dbReference type="EMBL" id="SEM41269.1"/>
    </source>
</evidence>
<dbReference type="InterPro" id="IPR036388">
    <property type="entry name" value="WH-like_DNA-bd_sf"/>
</dbReference>
<dbReference type="RefSeq" id="WP_175481976.1">
    <property type="nucleotide sequence ID" value="NZ_FOCE01000001.1"/>
</dbReference>
<dbReference type="SUPFAM" id="SSF46689">
    <property type="entry name" value="Homeodomain-like"/>
    <property type="match status" value="1"/>
</dbReference>
<keyword evidence="5" id="KW-1185">Reference proteome</keyword>
<dbReference type="Gene3D" id="1.10.10.10">
    <property type="entry name" value="Winged helix-like DNA-binding domain superfamily/Winged helix DNA-binding domain"/>
    <property type="match status" value="1"/>
</dbReference>
<dbReference type="PANTHER" id="PTHR30036:SF7">
    <property type="entry name" value="ABC TRANSPORTER PERIPLASMIC-BINDING PROTEIN YPHF"/>
    <property type="match status" value="1"/>
</dbReference>
<evidence type="ECO:0000256" key="2">
    <source>
        <dbReference type="ARBA" id="ARBA00007639"/>
    </source>
</evidence>
<dbReference type="Pfam" id="PF01418">
    <property type="entry name" value="HTH_6"/>
    <property type="match status" value="1"/>
</dbReference>
<dbReference type="GO" id="GO:0030246">
    <property type="term" value="F:carbohydrate binding"/>
    <property type="evidence" value="ECO:0007669"/>
    <property type="project" value="TreeGrafter"/>
</dbReference>
<dbReference type="SUPFAM" id="SSF53822">
    <property type="entry name" value="Periplasmic binding protein-like I"/>
    <property type="match status" value="1"/>
</dbReference>
<dbReference type="InterPro" id="IPR025997">
    <property type="entry name" value="SBP_2_dom"/>
</dbReference>
<dbReference type="InterPro" id="IPR009057">
    <property type="entry name" value="Homeodomain-like_sf"/>
</dbReference>
<dbReference type="Pfam" id="PF13407">
    <property type="entry name" value="Peripla_BP_4"/>
    <property type="match status" value="1"/>
</dbReference>
<dbReference type="AlphaFoldDB" id="A0A1H7Y7V2"/>
<dbReference type="InterPro" id="IPR000281">
    <property type="entry name" value="HTH_RpiR"/>
</dbReference>
<comment type="subcellular location">
    <subcellularLocation>
        <location evidence="1">Periplasm</location>
    </subcellularLocation>
</comment>
<evidence type="ECO:0000313" key="5">
    <source>
        <dbReference type="Proteomes" id="UP000198761"/>
    </source>
</evidence>
<dbReference type="EMBL" id="FOCE01000001">
    <property type="protein sequence ID" value="SEM41269.1"/>
    <property type="molecule type" value="Genomic_DNA"/>
</dbReference>
<dbReference type="InterPro" id="IPR028082">
    <property type="entry name" value="Peripla_BP_I"/>
</dbReference>
<sequence length="377" mass="40574">MNLHHLNGTTAEEIRGRLTQMQADLGKGGRRLADFLLESPETAALLSSAELANRCNVHASSVVRLAQSLGLSGYRELQAILQAGLTRSLGQPQTADAALHLRLLGESGLSFNQAAQEAAARYCAAHPGVRITAEMAVSHTVDPDLLAAQISAAAQQADGLLLVARDHPAINHAVREAVARGVPVICLTSDLPASGRTAYVGSDQYASGATAGWFCGRFLPQGQEGRVLFVCSVPFRCHQDREQGFRQVMRSQFPWLGIEEKVSSDESIEVIYQATRRHIAHHGAPAAIYNVSGANLGVGRALEDEGLAGKTVFIGHELNANSRSLLEKGVMDLTIGHDFDQEIALSVDCIRMARRGVQPVNRITQSLLFTRYNCAIL</sequence>
<proteinExistence type="inferred from homology"/>
<feature type="domain" description="HTH rpiR-type" evidence="3">
    <location>
        <begin position="12"/>
        <end position="88"/>
    </location>
</feature>
<accession>A0A1H7Y7V2</accession>
<dbReference type="GO" id="GO:0030288">
    <property type="term" value="C:outer membrane-bounded periplasmic space"/>
    <property type="evidence" value="ECO:0007669"/>
    <property type="project" value="TreeGrafter"/>
</dbReference>